<dbReference type="PANTHER" id="PTHR43228:SF1">
    <property type="entry name" value="TWO-COMPONENT RESPONSE REGULATOR ARR22"/>
    <property type="match status" value="1"/>
</dbReference>
<dbReference type="Gene3D" id="3.40.50.2300">
    <property type="match status" value="1"/>
</dbReference>
<dbReference type="GO" id="GO:0016301">
    <property type="term" value="F:kinase activity"/>
    <property type="evidence" value="ECO:0007669"/>
    <property type="project" value="UniProtKB-KW"/>
</dbReference>
<dbReference type="InterPro" id="IPR052048">
    <property type="entry name" value="ST_Response_Regulator"/>
</dbReference>
<keyword evidence="2" id="KW-0418">Kinase</keyword>
<organism evidence="5 6">
    <name type="scientific">Geotalea daltonii (strain DSM 22248 / JCM 15807 / FRC-32)</name>
    <name type="common">Geobacter daltonii</name>
    <dbReference type="NCBI Taxonomy" id="316067"/>
    <lineage>
        <taxon>Bacteria</taxon>
        <taxon>Pseudomonadati</taxon>
        <taxon>Thermodesulfobacteriota</taxon>
        <taxon>Desulfuromonadia</taxon>
        <taxon>Geobacterales</taxon>
        <taxon>Geobacteraceae</taxon>
        <taxon>Geotalea</taxon>
    </lineage>
</organism>
<dbReference type="SUPFAM" id="SSF55781">
    <property type="entry name" value="GAF domain-like"/>
    <property type="match status" value="1"/>
</dbReference>
<dbReference type="KEGG" id="geo:Geob_1533"/>
<evidence type="ECO:0000313" key="6">
    <source>
        <dbReference type="Proteomes" id="UP000007721"/>
    </source>
</evidence>
<feature type="domain" description="Response regulatory" evidence="4">
    <location>
        <begin position="7"/>
        <end position="121"/>
    </location>
</feature>
<dbReference type="OrthoDB" id="5392916at2"/>
<evidence type="ECO:0000256" key="1">
    <source>
        <dbReference type="ARBA" id="ARBA00022679"/>
    </source>
</evidence>
<evidence type="ECO:0000259" key="4">
    <source>
        <dbReference type="PROSITE" id="PS50110"/>
    </source>
</evidence>
<keyword evidence="6" id="KW-1185">Reference proteome</keyword>
<dbReference type="RefSeq" id="WP_041267094.1">
    <property type="nucleotide sequence ID" value="NC_011979.1"/>
</dbReference>
<name>B9M5D7_GEODF</name>
<dbReference type="InterPro" id="IPR029016">
    <property type="entry name" value="GAF-like_dom_sf"/>
</dbReference>
<dbReference type="InterPro" id="IPR011006">
    <property type="entry name" value="CheY-like_superfamily"/>
</dbReference>
<dbReference type="Proteomes" id="UP000007721">
    <property type="component" value="Chromosome"/>
</dbReference>
<keyword evidence="3" id="KW-0597">Phosphoprotein</keyword>
<dbReference type="InterPro" id="IPR001789">
    <property type="entry name" value="Sig_transdc_resp-reg_receiver"/>
</dbReference>
<dbReference type="AlphaFoldDB" id="B9M5D7"/>
<dbReference type="GO" id="GO:0000160">
    <property type="term" value="P:phosphorelay signal transduction system"/>
    <property type="evidence" value="ECO:0007669"/>
    <property type="project" value="InterPro"/>
</dbReference>
<feature type="modified residue" description="4-aspartylphosphate" evidence="3">
    <location>
        <position position="56"/>
    </location>
</feature>
<dbReference type="Pfam" id="PF00072">
    <property type="entry name" value="Response_reg"/>
    <property type="match status" value="1"/>
</dbReference>
<dbReference type="SMART" id="SM00448">
    <property type="entry name" value="REC"/>
    <property type="match status" value="1"/>
</dbReference>
<gene>
    <name evidence="5" type="ordered locus">Geob_1533</name>
</gene>
<dbReference type="InterPro" id="IPR003018">
    <property type="entry name" value="GAF"/>
</dbReference>
<protein>
    <submittedName>
        <fullName evidence="5">Response regulator sensor, GAF domain-containing</fullName>
    </submittedName>
</protein>
<keyword evidence="1" id="KW-0808">Transferase</keyword>
<proteinExistence type="predicted"/>
<dbReference type="PROSITE" id="PS50110">
    <property type="entry name" value="RESPONSE_REGULATORY"/>
    <property type="match status" value="1"/>
</dbReference>
<dbReference type="SMART" id="SM00065">
    <property type="entry name" value="GAF"/>
    <property type="match status" value="1"/>
</dbReference>
<dbReference type="STRING" id="316067.Geob_1533"/>
<sequence length="323" mass="35242">MANFSPHILVVDDSPSFQKMVYGLLLKKGYRVTCASSGEEAVRLFRAEEFNMVLTDIMLPGMSGLNMLKLAKEMKPEIDVVIISSNASSFTAIKALRLGAYDYIVKPIDDEAILYNVVARTMEKQSLTVENRRLIRDLSEKNHALEETLQMMTTLNSACAALASTTDIGTILRKLVESAVAQLKAEKGYLLLLDKSGMKFSMKVCVGIDHNLAKTFSMQKDQGISGLVAADNKPLSIESDIPASLTVRLLEEDTCGDLFSTPGILSVPLQIKDRVVGVVNISGRPGGKMFTDTEVDFVTTLATYAAIALDNAGTCYRLRKNGI</sequence>
<dbReference type="HOGENOM" id="CLU_859854_0_0_7"/>
<dbReference type="EMBL" id="CP001390">
    <property type="protein sequence ID" value="ACM19892.2"/>
    <property type="molecule type" value="Genomic_DNA"/>
</dbReference>
<accession>B9M5D7</accession>
<evidence type="ECO:0000256" key="2">
    <source>
        <dbReference type="ARBA" id="ARBA00022777"/>
    </source>
</evidence>
<dbReference type="eggNOG" id="COG2204">
    <property type="taxonomic scope" value="Bacteria"/>
</dbReference>
<dbReference type="CDD" id="cd00156">
    <property type="entry name" value="REC"/>
    <property type="match status" value="1"/>
</dbReference>
<dbReference type="SUPFAM" id="SSF52172">
    <property type="entry name" value="CheY-like"/>
    <property type="match status" value="1"/>
</dbReference>
<evidence type="ECO:0000256" key="3">
    <source>
        <dbReference type="PROSITE-ProRule" id="PRU00169"/>
    </source>
</evidence>
<dbReference type="PANTHER" id="PTHR43228">
    <property type="entry name" value="TWO-COMPONENT RESPONSE REGULATOR"/>
    <property type="match status" value="1"/>
</dbReference>
<dbReference type="Pfam" id="PF13185">
    <property type="entry name" value="GAF_2"/>
    <property type="match status" value="1"/>
</dbReference>
<reference evidence="5 6" key="1">
    <citation type="submission" date="2009-01" db="EMBL/GenBank/DDBJ databases">
        <title>Complete sequence of Geobacter sp. FRC-32.</title>
        <authorList>
            <consortium name="US DOE Joint Genome Institute"/>
            <person name="Lucas S."/>
            <person name="Copeland A."/>
            <person name="Lapidus A."/>
            <person name="Glavina del Rio T."/>
            <person name="Dalin E."/>
            <person name="Tice H."/>
            <person name="Bruce D."/>
            <person name="Goodwin L."/>
            <person name="Pitluck S."/>
            <person name="Saunders E."/>
            <person name="Brettin T."/>
            <person name="Detter J.C."/>
            <person name="Han C."/>
            <person name="Larimer F."/>
            <person name="Land M."/>
            <person name="Hauser L."/>
            <person name="Kyrpides N."/>
            <person name="Ovchinnikova G."/>
            <person name="Kostka J."/>
            <person name="Richardson P."/>
        </authorList>
    </citation>
    <scope>NUCLEOTIDE SEQUENCE [LARGE SCALE GENOMIC DNA]</scope>
    <source>
        <strain evidence="6">DSM 22248 / JCM 15807 / FRC-32</strain>
    </source>
</reference>
<evidence type="ECO:0000313" key="5">
    <source>
        <dbReference type="EMBL" id="ACM19892.2"/>
    </source>
</evidence>
<dbReference type="Gene3D" id="3.30.450.40">
    <property type="match status" value="1"/>
</dbReference>